<feature type="transmembrane region" description="Helical" evidence="7">
    <location>
        <begin position="230"/>
        <end position="251"/>
    </location>
</feature>
<dbReference type="GO" id="GO:0005886">
    <property type="term" value="C:plasma membrane"/>
    <property type="evidence" value="ECO:0007669"/>
    <property type="project" value="UniProtKB-SubCell"/>
</dbReference>
<keyword evidence="4 7" id="KW-1133">Transmembrane helix</keyword>
<comment type="subcellular location">
    <subcellularLocation>
        <location evidence="1">Cell membrane</location>
        <topology evidence="1">Multi-pass membrane protein</topology>
    </subcellularLocation>
</comment>
<keyword evidence="3 7" id="KW-0812">Transmembrane</keyword>
<reference evidence="8" key="1">
    <citation type="journal article" date="2015" name="Proc. Natl. Acad. Sci. U.S.A.">
        <title>Bacterial clade with the ribosomal RNA operon on a small plasmid rather than the chromosome.</title>
        <authorList>
            <person name="Anda M."/>
            <person name="Ohtsubo Y."/>
            <person name="Okubo T."/>
            <person name="Sugawara M."/>
            <person name="Nagata Y."/>
            <person name="Tsuda M."/>
            <person name="Minamisawa K."/>
            <person name="Mitsui H."/>
        </authorList>
    </citation>
    <scope>NUCLEOTIDE SEQUENCE</scope>
    <source>
        <strain evidence="8">DSM 14790</strain>
    </source>
</reference>
<dbReference type="EMBL" id="LC066374">
    <property type="protein sequence ID" value="BAT26823.1"/>
    <property type="molecule type" value="Genomic_DNA"/>
</dbReference>
<dbReference type="PANTHER" id="PTHR30482">
    <property type="entry name" value="HIGH-AFFINITY BRANCHED-CHAIN AMINO ACID TRANSPORT SYSTEM PERMEASE"/>
    <property type="match status" value="1"/>
</dbReference>
<dbReference type="AlphaFoldDB" id="A0A0P0YZ82"/>
<dbReference type="InterPro" id="IPR043428">
    <property type="entry name" value="LivM-like"/>
</dbReference>
<evidence type="ECO:0000256" key="4">
    <source>
        <dbReference type="ARBA" id="ARBA00022989"/>
    </source>
</evidence>
<feature type="region of interest" description="Disordered" evidence="6">
    <location>
        <begin position="1"/>
        <end position="23"/>
    </location>
</feature>
<feature type="transmembrane region" description="Helical" evidence="7">
    <location>
        <begin position="28"/>
        <end position="47"/>
    </location>
</feature>
<feature type="transmembrane region" description="Helical" evidence="7">
    <location>
        <begin position="308"/>
        <end position="330"/>
    </location>
</feature>
<feature type="transmembrane region" description="Helical" evidence="7">
    <location>
        <begin position="108"/>
        <end position="129"/>
    </location>
</feature>
<dbReference type="RefSeq" id="WP_024352363.1">
    <property type="nucleotide sequence ID" value="NZ_BBWN01000019.1"/>
</dbReference>
<keyword evidence="2" id="KW-1003">Cell membrane</keyword>
<organism evidence="8">
    <name type="scientific">Aurantimonas coralicida</name>
    <dbReference type="NCBI Taxonomy" id="182270"/>
    <lineage>
        <taxon>Bacteria</taxon>
        <taxon>Pseudomonadati</taxon>
        <taxon>Pseudomonadota</taxon>
        <taxon>Alphaproteobacteria</taxon>
        <taxon>Hyphomicrobiales</taxon>
        <taxon>Aurantimonadaceae</taxon>
        <taxon>Aurantimonas</taxon>
    </lineage>
</organism>
<accession>A0A0P0YZ82</accession>
<evidence type="ECO:0000256" key="5">
    <source>
        <dbReference type="ARBA" id="ARBA00023136"/>
    </source>
</evidence>
<evidence type="ECO:0000256" key="7">
    <source>
        <dbReference type="SAM" id="Phobius"/>
    </source>
</evidence>
<evidence type="ECO:0000256" key="6">
    <source>
        <dbReference type="SAM" id="MobiDB-lite"/>
    </source>
</evidence>
<feature type="transmembrane region" description="Helical" evidence="7">
    <location>
        <begin position="185"/>
        <end position="209"/>
    </location>
</feature>
<name>A0A0P0YZ82_9HYPH</name>
<proteinExistence type="predicted"/>
<feature type="transmembrane region" description="Helical" evidence="7">
    <location>
        <begin position="79"/>
        <end position="102"/>
    </location>
</feature>
<sequence>MSASDLTLAGKTPDVAPQRRPSRLDGRGTALAAGLIFATLALLPLLATAIDDQFLLVTATRIMIFALAALSLDLILGYGALVSFGHAAFIGLGAYSVAILAAHGIDDILVQSAVAILVCSLFAFVTGAISLRTKGVYFIMITLAFGQMAYFFMVSLSAYGGDDGITLTARSTLFGAPVLKGNLTFFYVVLAALAGAFVTLRAVVGSRFGRVLRGTRDNRVRMQAIGFSPFRYQLTAYVIAGAIAGLAGVFLANQAEFVSPAYMSWQRSGELIVMVVLGGMGTLVGPIAGAVAFLLLEDWLAQISEHWKLGLGIFLVLLVLFTRGGIAGFVSRITGRGTP</sequence>
<feature type="transmembrane region" description="Helical" evidence="7">
    <location>
        <begin position="271"/>
        <end position="296"/>
    </location>
</feature>
<protein>
    <submittedName>
        <fullName evidence="8">ABC transporter permease protein</fullName>
    </submittedName>
</protein>
<evidence type="ECO:0000256" key="3">
    <source>
        <dbReference type="ARBA" id="ARBA00022692"/>
    </source>
</evidence>
<evidence type="ECO:0000256" key="2">
    <source>
        <dbReference type="ARBA" id="ARBA00022475"/>
    </source>
</evidence>
<evidence type="ECO:0000313" key="8">
    <source>
        <dbReference type="EMBL" id="BAT26823.1"/>
    </source>
</evidence>
<dbReference type="GO" id="GO:0015658">
    <property type="term" value="F:branched-chain amino acid transmembrane transporter activity"/>
    <property type="evidence" value="ECO:0007669"/>
    <property type="project" value="InterPro"/>
</dbReference>
<dbReference type="CDD" id="cd06581">
    <property type="entry name" value="TM_PBP1_LivM_like"/>
    <property type="match status" value="1"/>
</dbReference>
<dbReference type="InterPro" id="IPR001851">
    <property type="entry name" value="ABC_transp_permease"/>
</dbReference>
<feature type="transmembrane region" description="Helical" evidence="7">
    <location>
        <begin position="53"/>
        <end position="72"/>
    </location>
</feature>
<dbReference type="Pfam" id="PF02653">
    <property type="entry name" value="BPD_transp_2"/>
    <property type="match status" value="1"/>
</dbReference>
<evidence type="ECO:0000256" key="1">
    <source>
        <dbReference type="ARBA" id="ARBA00004651"/>
    </source>
</evidence>
<keyword evidence="5 7" id="KW-0472">Membrane</keyword>
<dbReference type="PANTHER" id="PTHR30482:SF17">
    <property type="entry name" value="ABC TRANSPORTER ATP-BINDING PROTEIN"/>
    <property type="match status" value="1"/>
</dbReference>
<feature type="transmembrane region" description="Helical" evidence="7">
    <location>
        <begin position="136"/>
        <end position="159"/>
    </location>
</feature>